<dbReference type="HOGENOM" id="CLU_2593323_0_0_1"/>
<accession>A0A072VIB6</accession>
<gene>
    <name evidence="2" type="ordered locus">MTR_1g052330</name>
</gene>
<reference evidence="3" key="3">
    <citation type="submission" date="2015-04" db="UniProtKB">
        <authorList>
            <consortium name="EnsemblPlants"/>
        </authorList>
    </citation>
    <scope>IDENTIFICATION</scope>
    <source>
        <strain evidence="3">cv. Jemalong A17</strain>
    </source>
</reference>
<organism evidence="2 4">
    <name type="scientific">Medicago truncatula</name>
    <name type="common">Barrel medic</name>
    <name type="synonym">Medicago tribuloides</name>
    <dbReference type="NCBI Taxonomy" id="3880"/>
    <lineage>
        <taxon>Eukaryota</taxon>
        <taxon>Viridiplantae</taxon>
        <taxon>Streptophyta</taxon>
        <taxon>Embryophyta</taxon>
        <taxon>Tracheophyta</taxon>
        <taxon>Spermatophyta</taxon>
        <taxon>Magnoliopsida</taxon>
        <taxon>eudicotyledons</taxon>
        <taxon>Gunneridae</taxon>
        <taxon>Pentapetalae</taxon>
        <taxon>rosids</taxon>
        <taxon>fabids</taxon>
        <taxon>Fabales</taxon>
        <taxon>Fabaceae</taxon>
        <taxon>Papilionoideae</taxon>
        <taxon>50 kb inversion clade</taxon>
        <taxon>NPAAA clade</taxon>
        <taxon>Hologalegina</taxon>
        <taxon>IRL clade</taxon>
        <taxon>Trifolieae</taxon>
        <taxon>Medicago</taxon>
    </lineage>
</organism>
<name>A0A072VIB6_MEDTR</name>
<protein>
    <submittedName>
        <fullName evidence="2 3">Uncharacterized protein</fullName>
    </submittedName>
</protein>
<sequence>MSGDEPGSSQNNNNNVVPYDYGNNKKSDAGKVSKFNGDPEEFSWWKTKFYSHVMGLDEELWDIHENGVSDLCNALFLLKR</sequence>
<proteinExistence type="predicted"/>
<dbReference type="EMBL" id="CM001217">
    <property type="protein sequence ID" value="KEH41562.1"/>
    <property type="molecule type" value="Genomic_DNA"/>
</dbReference>
<reference evidence="2 4" key="2">
    <citation type="journal article" date="2014" name="BMC Genomics">
        <title>An improved genome release (version Mt4.0) for the model legume Medicago truncatula.</title>
        <authorList>
            <person name="Tang H."/>
            <person name="Krishnakumar V."/>
            <person name="Bidwell S."/>
            <person name="Rosen B."/>
            <person name="Chan A."/>
            <person name="Zhou S."/>
            <person name="Gentzbittel L."/>
            <person name="Childs K.L."/>
            <person name="Yandell M."/>
            <person name="Gundlach H."/>
            <person name="Mayer K.F."/>
            <person name="Schwartz D.C."/>
            <person name="Town C.D."/>
        </authorList>
    </citation>
    <scope>GENOME REANNOTATION</scope>
    <source>
        <strain evidence="2">A17</strain>
        <strain evidence="3 4">cv. Jemalong A17</strain>
    </source>
</reference>
<evidence type="ECO:0000313" key="2">
    <source>
        <dbReference type="EMBL" id="KEH41562.1"/>
    </source>
</evidence>
<evidence type="ECO:0000256" key="1">
    <source>
        <dbReference type="SAM" id="MobiDB-lite"/>
    </source>
</evidence>
<feature type="region of interest" description="Disordered" evidence="1">
    <location>
        <begin position="1"/>
        <end position="32"/>
    </location>
</feature>
<dbReference type="Proteomes" id="UP000002051">
    <property type="component" value="Unassembled WGS sequence"/>
</dbReference>
<reference evidence="2 4" key="1">
    <citation type="journal article" date="2011" name="Nature">
        <title>The Medicago genome provides insight into the evolution of rhizobial symbioses.</title>
        <authorList>
            <person name="Young N.D."/>
            <person name="Debelle F."/>
            <person name="Oldroyd G.E."/>
            <person name="Geurts R."/>
            <person name="Cannon S.B."/>
            <person name="Udvardi M.K."/>
            <person name="Benedito V.A."/>
            <person name="Mayer K.F."/>
            <person name="Gouzy J."/>
            <person name="Schoof H."/>
            <person name="Van de Peer Y."/>
            <person name="Proost S."/>
            <person name="Cook D.R."/>
            <person name="Meyers B.C."/>
            <person name="Spannagl M."/>
            <person name="Cheung F."/>
            <person name="De Mita S."/>
            <person name="Krishnakumar V."/>
            <person name="Gundlach H."/>
            <person name="Zhou S."/>
            <person name="Mudge J."/>
            <person name="Bharti A.K."/>
            <person name="Murray J.D."/>
            <person name="Naoumkina M.A."/>
            <person name="Rosen B."/>
            <person name="Silverstein K.A."/>
            <person name="Tang H."/>
            <person name="Rombauts S."/>
            <person name="Zhao P.X."/>
            <person name="Zhou P."/>
            <person name="Barbe V."/>
            <person name="Bardou P."/>
            <person name="Bechner M."/>
            <person name="Bellec A."/>
            <person name="Berger A."/>
            <person name="Berges H."/>
            <person name="Bidwell S."/>
            <person name="Bisseling T."/>
            <person name="Choisne N."/>
            <person name="Couloux A."/>
            <person name="Denny R."/>
            <person name="Deshpande S."/>
            <person name="Dai X."/>
            <person name="Doyle J.J."/>
            <person name="Dudez A.M."/>
            <person name="Farmer A.D."/>
            <person name="Fouteau S."/>
            <person name="Franken C."/>
            <person name="Gibelin C."/>
            <person name="Gish J."/>
            <person name="Goldstein S."/>
            <person name="Gonzalez A.J."/>
            <person name="Green P.J."/>
            <person name="Hallab A."/>
            <person name="Hartog M."/>
            <person name="Hua A."/>
            <person name="Humphray S.J."/>
            <person name="Jeong D.H."/>
            <person name="Jing Y."/>
            <person name="Jocker A."/>
            <person name="Kenton S.M."/>
            <person name="Kim D.J."/>
            <person name="Klee K."/>
            <person name="Lai H."/>
            <person name="Lang C."/>
            <person name="Lin S."/>
            <person name="Macmil S.L."/>
            <person name="Magdelenat G."/>
            <person name="Matthews L."/>
            <person name="McCorrison J."/>
            <person name="Monaghan E.L."/>
            <person name="Mun J.H."/>
            <person name="Najar F.Z."/>
            <person name="Nicholson C."/>
            <person name="Noirot C."/>
            <person name="O'Bleness M."/>
            <person name="Paule C.R."/>
            <person name="Poulain J."/>
            <person name="Prion F."/>
            <person name="Qin B."/>
            <person name="Qu C."/>
            <person name="Retzel E.F."/>
            <person name="Riddle C."/>
            <person name="Sallet E."/>
            <person name="Samain S."/>
            <person name="Samson N."/>
            <person name="Sanders I."/>
            <person name="Saurat O."/>
            <person name="Scarpelli C."/>
            <person name="Schiex T."/>
            <person name="Segurens B."/>
            <person name="Severin A.J."/>
            <person name="Sherrier D.J."/>
            <person name="Shi R."/>
            <person name="Sims S."/>
            <person name="Singer S.R."/>
            <person name="Sinharoy S."/>
            <person name="Sterck L."/>
            <person name="Viollet A."/>
            <person name="Wang B.B."/>
            <person name="Wang K."/>
            <person name="Wang M."/>
            <person name="Wang X."/>
            <person name="Warfsmann J."/>
            <person name="Weissenbach J."/>
            <person name="White D.D."/>
            <person name="White J.D."/>
            <person name="Wiley G.B."/>
            <person name="Wincker P."/>
            <person name="Xing Y."/>
            <person name="Yang L."/>
            <person name="Yao Z."/>
            <person name="Ying F."/>
            <person name="Zhai J."/>
            <person name="Zhou L."/>
            <person name="Zuber A."/>
            <person name="Denarie J."/>
            <person name="Dixon R.A."/>
            <person name="May G.D."/>
            <person name="Schwartz D.C."/>
            <person name="Rogers J."/>
            <person name="Quetier F."/>
            <person name="Town C.D."/>
            <person name="Roe B.A."/>
        </authorList>
    </citation>
    <scope>NUCLEOTIDE SEQUENCE [LARGE SCALE GENOMIC DNA]</scope>
    <source>
        <strain evidence="2">A17</strain>
        <strain evidence="3 4">cv. Jemalong A17</strain>
    </source>
</reference>
<evidence type="ECO:0000313" key="4">
    <source>
        <dbReference type="Proteomes" id="UP000002051"/>
    </source>
</evidence>
<keyword evidence="4" id="KW-1185">Reference proteome</keyword>
<feature type="compositionally biased region" description="Polar residues" evidence="1">
    <location>
        <begin position="7"/>
        <end position="16"/>
    </location>
</feature>
<dbReference type="EnsemblPlants" id="KEH41562">
    <property type="protein sequence ID" value="KEH41562"/>
    <property type="gene ID" value="MTR_1g052330"/>
</dbReference>
<dbReference type="AlphaFoldDB" id="A0A072VIB6"/>
<evidence type="ECO:0000313" key="3">
    <source>
        <dbReference type="EnsemblPlants" id="KEH41562"/>
    </source>
</evidence>